<dbReference type="Proteomes" id="UP000294581">
    <property type="component" value="Unassembled WGS sequence"/>
</dbReference>
<evidence type="ECO:0000313" key="2">
    <source>
        <dbReference type="EMBL" id="TDY37092.1"/>
    </source>
</evidence>
<dbReference type="RefSeq" id="WP_134161422.1">
    <property type="nucleotide sequence ID" value="NZ_SORF01000064.1"/>
</dbReference>
<feature type="transmembrane region" description="Helical" evidence="1">
    <location>
        <begin position="38"/>
        <end position="58"/>
    </location>
</feature>
<evidence type="ECO:0000256" key="1">
    <source>
        <dbReference type="SAM" id="Phobius"/>
    </source>
</evidence>
<keyword evidence="1" id="KW-0812">Transmembrane</keyword>
<name>A0A4R8L3G2_9BACL</name>
<keyword evidence="1" id="KW-0472">Membrane</keyword>
<comment type="caution">
    <text evidence="2">The sequence shown here is derived from an EMBL/GenBank/DDBJ whole genome shotgun (WGS) entry which is preliminary data.</text>
</comment>
<accession>A0A4R8L3G2</accession>
<organism evidence="2 3">
    <name type="scientific">Alicyclobacillus sacchari</name>
    <dbReference type="NCBI Taxonomy" id="392010"/>
    <lineage>
        <taxon>Bacteria</taxon>
        <taxon>Bacillati</taxon>
        <taxon>Bacillota</taxon>
        <taxon>Bacilli</taxon>
        <taxon>Bacillales</taxon>
        <taxon>Alicyclobacillaceae</taxon>
        <taxon>Alicyclobacillus</taxon>
    </lineage>
</organism>
<feature type="transmembrane region" description="Helical" evidence="1">
    <location>
        <begin position="12"/>
        <end position="31"/>
    </location>
</feature>
<evidence type="ECO:0000313" key="3">
    <source>
        <dbReference type="Proteomes" id="UP000294581"/>
    </source>
</evidence>
<dbReference type="EMBL" id="SORF01000064">
    <property type="protein sequence ID" value="TDY37092.1"/>
    <property type="molecule type" value="Genomic_DNA"/>
</dbReference>
<keyword evidence="3" id="KW-1185">Reference proteome</keyword>
<dbReference type="AlphaFoldDB" id="A0A4R8L3G2"/>
<proteinExistence type="predicted"/>
<sequence length="60" mass="6457">MPEVPALVRVSIAHSTWFMVVIGAMGAFALYRSIFRALGRMAQLGTLAVIGMAAFSVMKL</sequence>
<gene>
    <name evidence="2" type="ORF">C7445_1642</name>
</gene>
<protein>
    <submittedName>
        <fullName evidence="2">Uncharacterized protein</fullName>
    </submittedName>
</protein>
<reference evidence="2 3" key="1">
    <citation type="submission" date="2019-03" db="EMBL/GenBank/DDBJ databases">
        <title>Genomic Encyclopedia of Type Strains, Phase IV (KMG-IV): sequencing the most valuable type-strain genomes for metagenomic binning, comparative biology and taxonomic classification.</title>
        <authorList>
            <person name="Goeker M."/>
        </authorList>
    </citation>
    <scope>NUCLEOTIDE SEQUENCE [LARGE SCALE GENOMIC DNA]</scope>
    <source>
        <strain evidence="2 3">DSM 17974</strain>
    </source>
</reference>
<keyword evidence="1" id="KW-1133">Transmembrane helix</keyword>
<feature type="non-terminal residue" evidence="2">
    <location>
        <position position="60"/>
    </location>
</feature>